<dbReference type="Pfam" id="PF00643">
    <property type="entry name" value="zf-B_box"/>
    <property type="match status" value="1"/>
</dbReference>
<dbReference type="SMART" id="SM00409">
    <property type="entry name" value="IG"/>
    <property type="match status" value="1"/>
</dbReference>
<dbReference type="SUPFAM" id="SSF57850">
    <property type="entry name" value="RING/U-box"/>
    <property type="match status" value="1"/>
</dbReference>
<dbReference type="CDD" id="cd05713">
    <property type="entry name" value="IgV_MOG_like"/>
    <property type="match status" value="1"/>
</dbReference>
<keyword evidence="9 15" id="KW-0472">Membrane</keyword>
<dbReference type="InterPro" id="IPR003879">
    <property type="entry name" value="Butyrophylin_SPRY"/>
</dbReference>
<dbReference type="InterPro" id="IPR001870">
    <property type="entry name" value="B30.2/SPRY"/>
</dbReference>
<evidence type="ECO:0000256" key="15">
    <source>
        <dbReference type="SAM" id="Phobius"/>
    </source>
</evidence>
<evidence type="ECO:0000256" key="1">
    <source>
        <dbReference type="ARBA" id="ARBA00004479"/>
    </source>
</evidence>
<dbReference type="KEGG" id="muo:115464356"/>
<dbReference type="Pfam" id="PF13765">
    <property type="entry name" value="PRY"/>
    <property type="match status" value="2"/>
</dbReference>
<evidence type="ECO:0000256" key="2">
    <source>
        <dbReference type="ARBA" id="ARBA00007591"/>
    </source>
</evidence>
<dbReference type="InterPro" id="IPR013106">
    <property type="entry name" value="Ig_V-set"/>
</dbReference>
<dbReference type="Gene3D" id="2.60.40.10">
    <property type="entry name" value="Immunoglobulins"/>
    <property type="match status" value="2"/>
</dbReference>
<dbReference type="InterPro" id="IPR013320">
    <property type="entry name" value="ConA-like_dom_sf"/>
</dbReference>
<dbReference type="PROSITE" id="PS50089">
    <property type="entry name" value="ZF_RING_2"/>
    <property type="match status" value="1"/>
</dbReference>
<evidence type="ECO:0000256" key="11">
    <source>
        <dbReference type="ARBA" id="ARBA00023180"/>
    </source>
</evidence>
<dbReference type="InterPro" id="IPR000315">
    <property type="entry name" value="Znf_B-box"/>
</dbReference>
<keyword evidence="7" id="KW-0862">Zinc</keyword>
<evidence type="ECO:0000259" key="18">
    <source>
        <dbReference type="PROSITE" id="PS50119"/>
    </source>
</evidence>
<feature type="domain" description="B30.2/SPRY" evidence="19">
    <location>
        <begin position="766"/>
        <end position="960"/>
    </location>
</feature>
<dbReference type="InterPro" id="IPR003599">
    <property type="entry name" value="Ig_sub"/>
</dbReference>
<evidence type="ECO:0000313" key="21">
    <source>
        <dbReference type="Proteomes" id="UP000515156"/>
    </source>
</evidence>
<evidence type="ECO:0000256" key="16">
    <source>
        <dbReference type="SAM" id="SignalP"/>
    </source>
</evidence>
<dbReference type="RefSeq" id="XP_030050605.1">
    <property type="nucleotide sequence ID" value="XM_030194745.1"/>
</dbReference>
<dbReference type="CDD" id="cd19762">
    <property type="entry name" value="Bbox2_TRIM7-like"/>
    <property type="match status" value="1"/>
</dbReference>
<dbReference type="SMART" id="SM00406">
    <property type="entry name" value="IGv"/>
    <property type="match status" value="1"/>
</dbReference>
<evidence type="ECO:0000256" key="10">
    <source>
        <dbReference type="ARBA" id="ARBA00023157"/>
    </source>
</evidence>
<evidence type="ECO:0000256" key="6">
    <source>
        <dbReference type="ARBA" id="ARBA00022771"/>
    </source>
</evidence>
<feature type="transmembrane region" description="Helical" evidence="15">
    <location>
        <begin position="246"/>
        <end position="269"/>
    </location>
</feature>
<dbReference type="SUPFAM" id="SSF49899">
    <property type="entry name" value="Concanavalin A-like lectins/glucanases"/>
    <property type="match status" value="2"/>
</dbReference>
<dbReference type="Pfam" id="PF15227">
    <property type="entry name" value="zf-C3HC4_4"/>
    <property type="match status" value="1"/>
</dbReference>
<keyword evidence="3 15" id="KW-0812">Transmembrane</keyword>
<evidence type="ECO:0000256" key="4">
    <source>
        <dbReference type="ARBA" id="ARBA00022723"/>
    </source>
</evidence>
<dbReference type="AlphaFoldDB" id="A0A6P7XIW2"/>
<proteinExistence type="inferred from homology"/>
<feature type="domain" description="RING-type" evidence="17">
    <location>
        <begin position="488"/>
        <end position="529"/>
    </location>
</feature>
<evidence type="ECO:0000259" key="17">
    <source>
        <dbReference type="PROSITE" id="PS50089"/>
    </source>
</evidence>
<keyword evidence="12" id="KW-0393">Immunoglobulin domain</keyword>
<gene>
    <name evidence="22" type="primary">TRIM39</name>
</gene>
<dbReference type="Pfam" id="PF00622">
    <property type="entry name" value="SPRY"/>
    <property type="match status" value="2"/>
</dbReference>
<organism evidence="21 22">
    <name type="scientific">Microcaecilia unicolor</name>
    <dbReference type="NCBI Taxonomy" id="1415580"/>
    <lineage>
        <taxon>Eukaryota</taxon>
        <taxon>Metazoa</taxon>
        <taxon>Chordata</taxon>
        <taxon>Craniata</taxon>
        <taxon>Vertebrata</taxon>
        <taxon>Euteleostomi</taxon>
        <taxon>Amphibia</taxon>
        <taxon>Gymnophiona</taxon>
        <taxon>Siphonopidae</taxon>
        <taxon>Microcaecilia</taxon>
    </lineage>
</organism>
<dbReference type="Gene3D" id="3.30.160.60">
    <property type="entry name" value="Classic Zinc Finger"/>
    <property type="match status" value="1"/>
</dbReference>
<protein>
    <submittedName>
        <fullName evidence="22">E3 ubiquitin-protein ligase TRIM39</fullName>
    </submittedName>
</protein>
<keyword evidence="10" id="KW-1015">Disulfide bond</keyword>
<evidence type="ECO:0000256" key="13">
    <source>
        <dbReference type="PROSITE-ProRule" id="PRU00024"/>
    </source>
</evidence>
<dbReference type="PROSITE" id="PS50188">
    <property type="entry name" value="B302_SPRY"/>
    <property type="match status" value="2"/>
</dbReference>
<evidence type="ECO:0000256" key="14">
    <source>
        <dbReference type="SAM" id="Coils"/>
    </source>
</evidence>
<name>A0A6P7XIW2_9AMPH</name>
<feature type="chain" id="PRO_5028385891" evidence="16">
    <location>
        <begin position="26"/>
        <end position="964"/>
    </location>
</feature>
<evidence type="ECO:0000313" key="22">
    <source>
        <dbReference type="RefSeq" id="XP_030050605.1"/>
    </source>
</evidence>
<dbReference type="Pfam" id="PF22705">
    <property type="entry name" value="C2-set_3"/>
    <property type="match status" value="1"/>
</dbReference>
<keyword evidence="21" id="KW-1185">Reference proteome</keyword>
<dbReference type="InterPro" id="IPR043136">
    <property type="entry name" value="B30.2/SPRY_sf"/>
</dbReference>
<evidence type="ECO:0000256" key="3">
    <source>
        <dbReference type="ARBA" id="ARBA00022692"/>
    </source>
</evidence>
<dbReference type="InterPro" id="IPR007110">
    <property type="entry name" value="Ig-like_dom"/>
</dbReference>
<keyword evidence="14" id="KW-0175">Coiled coil</keyword>
<evidence type="ECO:0000256" key="12">
    <source>
        <dbReference type="ARBA" id="ARBA00023319"/>
    </source>
</evidence>
<feature type="signal peptide" evidence="16">
    <location>
        <begin position="1"/>
        <end position="25"/>
    </location>
</feature>
<evidence type="ECO:0000259" key="20">
    <source>
        <dbReference type="PROSITE" id="PS50835"/>
    </source>
</evidence>
<dbReference type="SMART" id="SM00589">
    <property type="entry name" value="PRY"/>
    <property type="match status" value="2"/>
</dbReference>
<dbReference type="SMART" id="SM00449">
    <property type="entry name" value="SPRY"/>
    <property type="match status" value="2"/>
</dbReference>
<dbReference type="InterPro" id="IPR050143">
    <property type="entry name" value="TRIM/RBCC"/>
</dbReference>
<dbReference type="GeneID" id="115464356"/>
<dbReference type="InterPro" id="IPR006574">
    <property type="entry name" value="PRY"/>
</dbReference>
<dbReference type="PROSITE" id="PS00518">
    <property type="entry name" value="ZF_RING_1"/>
    <property type="match status" value="1"/>
</dbReference>
<dbReference type="InterPro" id="IPR017907">
    <property type="entry name" value="Znf_RING_CS"/>
</dbReference>
<dbReference type="CDD" id="cd13733">
    <property type="entry name" value="SPRY_PRY_C-I_1"/>
    <property type="match status" value="1"/>
</dbReference>
<dbReference type="CDD" id="cd12888">
    <property type="entry name" value="SPRY_PRY_TRIM7_like"/>
    <property type="match status" value="1"/>
</dbReference>
<dbReference type="FunFam" id="2.60.40.10:FF:000088">
    <property type="entry name" value="Butyrophilin subfamily 1 member A1"/>
    <property type="match status" value="1"/>
</dbReference>
<reference evidence="22" key="1">
    <citation type="journal article" date="2018" name="DNA Res.">
        <title>Multi-tissue transcriptomes of caecilian amphibians highlight incomplete knowledge of vertebrate gene families.</title>
        <authorList>
            <person name="Torres-Sanchez M."/>
            <person name="Creevey C.J."/>
            <person name="Kornobis E."/>
            <person name="Gower D.J."/>
            <person name="Wilkinson M."/>
            <person name="San Mauro D."/>
        </authorList>
    </citation>
    <scope>NUCLEOTIDE SEQUENCE</scope>
</reference>
<keyword evidence="11" id="KW-0325">Glycoprotein</keyword>
<dbReference type="SUPFAM" id="SSF57845">
    <property type="entry name" value="B-box zinc-binding domain"/>
    <property type="match status" value="1"/>
</dbReference>
<dbReference type="InterPro" id="IPR053896">
    <property type="entry name" value="BTN3A2-like_Ig-C"/>
</dbReference>
<dbReference type="Pfam" id="PF07686">
    <property type="entry name" value="V-set"/>
    <property type="match status" value="1"/>
</dbReference>
<dbReference type="SMART" id="SM00336">
    <property type="entry name" value="BBOX"/>
    <property type="match status" value="1"/>
</dbReference>
<dbReference type="Proteomes" id="UP000515156">
    <property type="component" value="Chromosome 3"/>
</dbReference>
<accession>A0A6P7XIW2</accession>
<dbReference type="SUPFAM" id="SSF48726">
    <property type="entry name" value="Immunoglobulin"/>
    <property type="match status" value="2"/>
</dbReference>
<keyword evidence="6 13" id="KW-0863">Zinc-finger</keyword>
<sequence>MLVPLWSLLAYALLCQFLQHQTSEAVEKFSVIGPDLPLIAIIGEDAVLPCHLSPAVSAEDMEVRWFRYKFHNVVHLYQNGKDENDRQLPDYQGRTEFMKKNISHGSVALRIRRLRLSDEGQYHCFFDNKTVYEEAVLELKVAELGSTPYMHMEGHQDGGIRILCKSSGWYPEPAVTWEEESGQSLPLISEHMRVAEDGLYSVQSVTVITNMAEPKISCRLRNVLLGRDVVATIIISEAFFPRVSPWVVALAITLAVFLGFIALAVWYLVKQQKKRGKLSRSRERLFNEVVWRRGVMDPVPITLNPRTANPELIVSKDQKNVSRSGARQDFPEDDERFDTEYCVLGQQTFSSGRYYWEAEVRDGPEWAVGVARESVRRKGAYMFSPEEGIWCVSLFVDRYQALTNPETLLDLRKIPTKIGVFLDFECGQLSFYDAEDMSHIYSFSEVFRGHILPFFWIGRTGTEIQLCHSVAIMAAVSSAESLREEATCSICLDYFTDPVITNCGHNFCRSCIALSWKGLKRNFPCPQCRAVSQESNLKPNRQLANMTEIAKKLSQGSQRLQGEPLCKEHEEKLKLFCADDETAICVVCDKSRNHRSHTVIPIEEAAQEYKEKFADCLKPLREKLDEILTFKSNELKKAEEVMCATELKRQKIVSEFEELHQFLSDEKKALLSKLKQEETDILQRIQENMSQLEQQSSPLEKLISEMEKKTRQTAIELLKDVKDTLRRCQNVEIAKPKDVSTIMNTYFQQSSPQKHIILKKLITKFGGLHFPDLEWWIRCGKSAVNVTLDPKTAHPDLILSKDRKSVRHGDQNRKVSENPQRFDTGVCVLGCEMFTSGSQYWEVEVGDKIRWDLGICKDSVSRKGTISVTPGEGYWAVRLRDGDKYWALTSPSTELLLNARPRAVGILLDYEAGKVSFYNADNKSHIFTFTHTFTDKLQPYFCPGVSREGKNSGALRIRPLSDWE</sequence>
<reference evidence="22" key="2">
    <citation type="submission" date="2025-08" db="UniProtKB">
        <authorList>
            <consortium name="RefSeq"/>
        </authorList>
    </citation>
    <scope>IDENTIFICATION</scope>
</reference>
<dbReference type="PANTHER" id="PTHR24103">
    <property type="entry name" value="E3 UBIQUITIN-PROTEIN LIGASE TRIM"/>
    <property type="match status" value="1"/>
</dbReference>
<dbReference type="InterPro" id="IPR013083">
    <property type="entry name" value="Znf_RING/FYVE/PHD"/>
</dbReference>
<evidence type="ECO:0000256" key="8">
    <source>
        <dbReference type="ARBA" id="ARBA00022989"/>
    </source>
</evidence>
<dbReference type="FunFam" id="2.60.120.920:FF:000004">
    <property type="entry name" value="Butyrophilin subfamily 1 member A1"/>
    <property type="match status" value="2"/>
</dbReference>
<dbReference type="PROSITE" id="PS50119">
    <property type="entry name" value="ZF_BBOX"/>
    <property type="match status" value="1"/>
</dbReference>
<dbReference type="FunCoup" id="A0A6P7XIW2">
    <property type="interactions" value="2397"/>
</dbReference>
<dbReference type="InterPro" id="IPR003877">
    <property type="entry name" value="SPRY_dom"/>
</dbReference>
<dbReference type="GO" id="GO:0016020">
    <property type="term" value="C:membrane"/>
    <property type="evidence" value="ECO:0007669"/>
    <property type="project" value="UniProtKB-SubCell"/>
</dbReference>
<keyword evidence="4" id="KW-0479">Metal-binding</keyword>
<dbReference type="InterPro" id="IPR001841">
    <property type="entry name" value="Znf_RING"/>
</dbReference>
<feature type="coiled-coil region" evidence="14">
    <location>
        <begin position="621"/>
        <end position="709"/>
    </location>
</feature>
<dbReference type="GO" id="GO:0008270">
    <property type="term" value="F:zinc ion binding"/>
    <property type="evidence" value="ECO:0007669"/>
    <property type="project" value="UniProtKB-KW"/>
</dbReference>
<dbReference type="InterPro" id="IPR036179">
    <property type="entry name" value="Ig-like_dom_sf"/>
</dbReference>
<evidence type="ECO:0000256" key="7">
    <source>
        <dbReference type="ARBA" id="ARBA00022833"/>
    </source>
</evidence>
<feature type="domain" description="B30.2/SPRY" evidence="19">
    <location>
        <begin position="281"/>
        <end position="473"/>
    </location>
</feature>
<dbReference type="PRINTS" id="PR01407">
    <property type="entry name" value="BUTYPHLNCDUF"/>
</dbReference>
<dbReference type="SMART" id="SM00184">
    <property type="entry name" value="RING"/>
    <property type="match status" value="1"/>
</dbReference>
<keyword evidence="8 15" id="KW-1133">Transmembrane helix</keyword>
<dbReference type="InterPro" id="IPR013783">
    <property type="entry name" value="Ig-like_fold"/>
</dbReference>
<dbReference type="Gene3D" id="2.60.120.920">
    <property type="match status" value="2"/>
</dbReference>
<dbReference type="OrthoDB" id="6270329at2759"/>
<feature type="domain" description="Ig-like" evidence="20">
    <location>
        <begin position="43"/>
        <end position="138"/>
    </location>
</feature>
<comment type="subcellular location">
    <subcellularLocation>
        <location evidence="1">Membrane</location>
        <topology evidence="1">Single-pass type I membrane protein</topology>
    </subcellularLocation>
</comment>
<dbReference type="Gene3D" id="3.30.40.10">
    <property type="entry name" value="Zinc/RING finger domain, C3HC4 (zinc finger)"/>
    <property type="match status" value="1"/>
</dbReference>
<evidence type="ECO:0000256" key="5">
    <source>
        <dbReference type="ARBA" id="ARBA00022729"/>
    </source>
</evidence>
<evidence type="ECO:0000256" key="9">
    <source>
        <dbReference type="ARBA" id="ARBA00023136"/>
    </source>
</evidence>
<evidence type="ECO:0000259" key="19">
    <source>
        <dbReference type="PROSITE" id="PS50188"/>
    </source>
</evidence>
<comment type="similarity">
    <text evidence="2">Belongs to the immunoglobulin superfamily. BTN/MOG family.</text>
</comment>
<dbReference type="InParanoid" id="A0A6P7XIW2"/>
<dbReference type="CTD" id="56658"/>
<dbReference type="FunFam" id="2.60.40.10:FF:000208">
    <property type="entry name" value="Butyrophilin subfamily 1 member A1"/>
    <property type="match status" value="1"/>
</dbReference>
<dbReference type="PROSITE" id="PS50835">
    <property type="entry name" value="IG_LIKE"/>
    <property type="match status" value="1"/>
</dbReference>
<feature type="domain" description="B box-type" evidence="18">
    <location>
        <begin position="561"/>
        <end position="602"/>
    </location>
</feature>
<keyword evidence="5 16" id="KW-0732">Signal</keyword>